<evidence type="ECO:0000313" key="2">
    <source>
        <dbReference type="Proteomes" id="UP000318626"/>
    </source>
</evidence>
<evidence type="ECO:0008006" key="3">
    <source>
        <dbReference type="Google" id="ProtNLM"/>
    </source>
</evidence>
<protein>
    <recommendedName>
        <fullName evidence="3">Carboxypeptidase regulatory-like domain-containing protein</fullName>
    </recommendedName>
</protein>
<sequence>MLRYLFVLIALTPLLGCTQVDDGLGQVHGKVTLNGGPFEGVSLSFRPKEGGRPGSGITDAQGNYVVYFTTTAIGAPLGKHDVVVSKMEFKDDDSGVGIELVPKDFRRYTFEVKPDVNNQFDIEMTDAQ</sequence>
<dbReference type="RefSeq" id="WP_144973505.1">
    <property type="nucleotide sequence ID" value="NZ_CP036289.1"/>
</dbReference>
<proteinExistence type="predicted"/>
<reference evidence="2" key="1">
    <citation type="submission" date="2019-02" db="EMBL/GenBank/DDBJ databases">
        <title>Deep-cultivation of Planctomycetes and their phenomic and genomic characterization uncovers novel biology.</title>
        <authorList>
            <person name="Wiegand S."/>
            <person name="Jogler M."/>
            <person name="Boedeker C."/>
            <person name="Pinto D."/>
            <person name="Vollmers J."/>
            <person name="Rivas-Marin E."/>
            <person name="Kohn T."/>
            <person name="Peeters S.H."/>
            <person name="Heuer A."/>
            <person name="Rast P."/>
            <person name="Oberbeckmann S."/>
            <person name="Bunk B."/>
            <person name="Jeske O."/>
            <person name="Meyerdierks A."/>
            <person name="Storesund J.E."/>
            <person name="Kallscheuer N."/>
            <person name="Luecker S."/>
            <person name="Lage O.M."/>
            <person name="Pohl T."/>
            <person name="Merkel B.J."/>
            <person name="Hornburger P."/>
            <person name="Mueller R.-W."/>
            <person name="Bruemmer F."/>
            <person name="Labrenz M."/>
            <person name="Spormann A.M."/>
            <person name="Op den Camp H."/>
            <person name="Overmann J."/>
            <person name="Amann R."/>
            <person name="Jetten M.S.M."/>
            <person name="Mascher T."/>
            <person name="Medema M.H."/>
            <person name="Devos D.P."/>
            <person name="Kaster A.-K."/>
            <person name="Ovreas L."/>
            <person name="Rohde M."/>
            <person name="Galperin M.Y."/>
            <person name="Jogler C."/>
        </authorList>
    </citation>
    <scope>NUCLEOTIDE SEQUENCE [LARGE SCALE GENOMIC DNA]</scope>
    <source>
        <strain evidence="2">Pan97</strain>
    </source>
</reference>
<accession>A0A518C9E9</accession>
<dbReference type="AlphaFoldDB" id="A0A518C9E9"/>
<dbReference type="OrthoDB" id="289014at2"/>
<gene>
    <name evidence="1" type="ORF">Pan97_28820</name>
</gene>
<organism evidence="1 2">
    <name type="scientific">Bremerella volcania</name>
    <dbReference type="NCBI Taxonomy" id="2527984"/>
    <lineage>
        <taxon>Bacteria</taxon>
        <taxon>Pseudomonadati</taxon>
        <taxon>Planctomycetota</taxon>
        <taxon>Planctomycetia</taxon>
        <taxon>Pirellulales</taxon>
        <taxon>Pirellulaceae</taxon>
        <taxon>Bremerella</taxon>
    </lineage>
</organism>
<keyword evidence="2" id="KW-1185">Reference proteome</keyword>
<dbReference type="Proteomes" id="UP000318626">
    <property type="component" value="Chromosome"/>
</dbReference>
<evidence type="ECO:0000313" key="1">
    <source>
        <dbReference type="EMBL" id="QDU75840.1"/>
    </source>
</evidence>
<dbReference type="KEGG" id="bvo:Pan97_28820"/>
<dbReference type="EMBL" id="CP036289">
    <property type="protein sequence ID" value="QDU75840.1"/>
    <property type="molecule type" value="Genomic_DNA"/>
</dbReference>
<name>A0A518C9E9_9BACT</name>